<dbReference type="GO" id="GO:1990269">
    <property type="term" value="F:RNA polymerase II C-terminal domain phosphoserine binding"/>
    <property type="evidence" value="ECO:0007669"/>
    <property type="project" value="TreeGrafter"/>
</dbReference>
<feature type="compositionally biased region" description="Basic and acidic residues" evidence="1">
    <location>
        <begin position="85"/>
        <end position="101"/>
    </location>
</feature>
<accession>A0A4S4KRV1</accession>
<dbReference type="InterPro" id="IPR007149">
    <property type="entry name" value="Leo1"/>
</dbReference>
<feature type="region of interest" description="Disordered" evidence="1">
    <location>
        <begin position="239"/>
        <end position="460"/>
    </location>
</feature>
<feature type="compositionally biased region" description="Acidic residues" evidence="1">
    <location>
        <begin position="47"/>
        <end position="70"/>
    </location>
</feature>
<feature type="compositionally biased region" description="Acidic residues" evidence="1">
    <location>
        <begin position="303"/>
        <end position="312"/>
    </location>
</feature>
<keyword evidence="3" id="KW-1185">Reference proteome</keyword>
<reference evidence="2 3" key="1">
    <citation type="submission" date="2019-02" db="EMBL/GenBank/DDBJ databases">
        <title>Genome sequencing of the rare red list fungi Phlebia centrifuga.</title>
        <authorList>
            <person name="Buettner E."/>
            <person name="Kellner H."/>
        </authorList>
    </citation>
    <scope>NUCLEOTIDE SEQUENCE [LARGE SCALE GENOMIC DNA]</scope>
    <source>
        <strain evidence="2 3">DSM 108282</strain>
    </source>
</reference>
<gene>
    <name evidence="2" type="ORF">EW026_g1587</name>
</gene>
<dbReference type="AlphaFoldDB" id="A0A4S4KRV1"/>
<name>A0A4S4KRV1_9APHY</name>
<dbReference type="PANTHER" id="PTHR23146:SF0">
    <property type="entry name" value="RNA POLYMERASE-ASSOCIATED PROTEIN LEO1"/>
    <property type="match status" value="1"/>
</dbReference>
<feature type="region of interest" description="Disordered" evidence="1">
    <location>
        <begin position="29"/>
        <end position="142"/>
    </location>
</feature>
<protein>
    <recommendedName>
        <fullName evidence="4">RNA polymerase-associated protein LEO1</fullName>
    </recommendedName>
</protein>
<comment type="caution">
    <text evidence="2">The sequence shown here is derived from an EMBL/GenBank/DDBJ whole genome shotgun (WGS) entry which is preliminary data.</text>
</comment>
<evidence type="ECO:0000256" key="1">
    <source>
        <dbReference type="SAM" id="MobiDB-lite"/>
    </source>
</evidence>
<dbReference type="GO" id="GO:0032968">
    <property type="term" value="P:positive regulation of transcription elongation by RNA polymerase II"/>
    <property type="evidence" value="ECO:0007669"/>
    <property type="project" value="TreeGrafter"/>
</dbReference>
<dbReference type="GO" id="GO:0006368">
    <property type="term" value="P:transcription elongation by RNA polymerase II"/>
    <property type="evidence" value="ECO:0007669"/>
    <property type="project" value="InterPro"/>
</dbReference>
<proteinExistence type="predicted"/>
<evidence type="ECO:0000313" key="2">
    <source>
        <dbReference type="EMBL" id="THH01057.1"/>
    </source>
</evidence>
<dbReference type="Proteomes" id="UP000309038">
    <property type="component" value="Unassembled WGS sequence"/>
</dbReference>
<dbReference type="Pfam" id="PF04004">
    <property type="entry name" value="Leo1"/>
    <property type="match status" value="1"/>
</dbReference>
<feature type="compositionally biased region" description="Basic residues" evidence="1">
    <location>
        <begin position="287"/>
        <end position="297"/>
    </location>
</feature>
<dbReference type="PANTHER" id="PTHR23146">
    <property type="entry name" value="LEO1 PROTEIN"/>
    <property type="match status" value="1"/>
</dbReference>
<feature type="compositionally biased region" description="Acidic residues" evidence="1">
    <location>
        <begin position="358"/>
        <end position="370"/>
    </location>
</feature>
<evidence type="ECO:0000313" key="3">
    <source>
        <dbReference type="Proteomes" id="UP000309038"/>
    </source>
</evidence>
<sequence>MSSLAGALDETLATIPKAEDVVHDLTLAAQLEDDVEMDVKPRSENGQDADEPAPAQDEDMEDLFGEDDVADDVKHEDAQTPASSEHADGISSPERRHREAMEYPEDDEQETNSEVVQLEATAEIPNIPVPRSSDGNRRQSNSRVIRWSDGSLSLKLGKELFDITQSIDNSAAVPRQAIGGPSQNSQGASSGAKPQGLTYLVAQHKRAEILQCEATITGYMSLRPTGMQSDTHRMLVRAVGQKHSKVARLRMAPDPTTDPEREKLELMKLASKKPRKARGEDDGLGGGRRKRTGYSRKRSGDDMWSDDEDEEIFGGGSEDEYGRSGTPGRNAKRRKAGEEDNKKRGPGEYQNDDFVVADSDEDGDFADSDEGEGRKKKTRTKRHEEPEEDDLDKLDAKIEAEQRKRRQQEATEQTGGDAKVTGVEAMEVESEEDEGEWGVRRAGTGPRKRRALGLDEEEEE</sequence>
<feature type="compositionally biased region" description="Acidic residues" evidence="1">
    <location>
        <begin position="102"/>
        <end position="111"/>
    </location>
</feature>
<dbReference type="EMBL" id="SGPJ01000033">
    <property type="protein sequence ID" value="THH01057.1"/>
    <property type="molecule type" value="Genomic_DNA"/>
</dbReference>
<evidence type="ECO:0008006" key="4">
    <source>
        <dbReference type="Google" id="ProtNLM"/>
    </source>
</evidence>
<feature type="compositionally biased region" description="Basic and acidic residues" evidence="1">
    <location>
        <begin position="336"/>
        <end position="346"/>
    </location>
</feature>
<feature type="compositionally biased region" description="Basic and acidic residues" evidence="1">
    <location>
        <begin position="393"/>
        <end position="402"/>
    </location>
</feature>
<feature type="compositionally biased region" description="Acidic residues" evidence="1">
    <location>
        <begin position="426"/>
        <end position="436"/>
    </location>
</feature>
<feature type="region of interest" description="Disordered" evidence="1">
    <location>
        <begin position="1"/>
        <end position="20"/>
    </location>
</feature>
<dbReference type="GO" id="GO:0016593">
    <property type="term" value="C:Cdc73/Paf1 complex"/>
    <property type="evidence" value="ECO:0007669"/>
    <property type="project" value="InterPro"/>
</dbReference>
<organism evidence="2 3">
    <name type="scientific">Hermanssonia centrifuga</name>
    <dbReference type="NCBI Taxonomy" id="98765"/>
    <lineage>
        <taxon>Eukaryota</taxon>
        <taxon>Fungi</taxon>
        <taxon>Dikarya</taxon>
        <taxon>Basidiomycota</taxon>
        <taxon>Agaricomycotina</taxon>
        <taxon>Agaricomycetes</taxon>
        <taxon>Polyporales</taxon>
        <taxon>Meruliaceae</taxon>
        <taxon>Hermanssonia</taxon>
    </lineage>
</organism>